<proteinExistence type="predicted"/>
<dbReference type="OrthoDB" id="3794134at2759"/>
<dbReference type="GeneID" id="28770086"/>
<dbReference type="InParanoid" id="A0A177BSZ9"/>
<accession>A0A177BSZ9</accession>
<evidence type="ECO:0000256" key="1">
    <source>
        <dbReference type="ARBA" id="ARBA00023125"/>
    </source>
</evidence>
<protein>
    <recommendedName>
        <fullName evidence="2">HTH CENPB-type domain-containing protein</fullName>
    </recommendedName>
</protein>
<name>A0A177BSZ9_9PLEO</name>
<dbReference type="STRING" id="1460663.A0A177BSZ9"/>
<sequence>MSRHDCPGTNLRLSQVQDEDLKSYIRRCDDIGMPCLMLQLIGAAQYIIDRAHPNGRAPPLSKDWLSRWLERNPDCRRMKQKSQNINWTAMATFEVYSHYFTELKKVIYTHGITTYDTYNMDETGFRIGVGGSQWIVTMEMNRPQVSASETSRDYITSIEAISGDGQVLNPMLVVQGVNHLHQ</sequence>
<keyword evidence="4" id="KW-1185">Reference proteome</keyword>
<dbReference type="EMBL" id="KV441570">
    <property type="protein sequence ID" value="OAF98503.1"/>
    <property type="molecule type" value="Genomic_DNA"/>
</dbReference>
<dbReference type="Pfam" id="PF03221">
    <property type="entry name" value="HTH_Tnp_Tc5"/>
    <property type="match status" value="1"/>
</dbReference>
<dbReference type="AlphaFoldDB" id="A0A177BSZ9"/>
<keyword evidence="1" id="KW-0238">DNA-binding</keyword>
<organism evidence="3 4">
    <name type="scientific">Paraphaeosphaeria sporulosa</name>
    <dbReference type="NCBI Taxonomy" id="1460663"/>
    <lineage>
        <taxon>Eukaryota</taxon>
        <taxon>Fungi</taxon>
        <taxon>Dikarya</taxon>
        <taxon>Ascomycota</taxon>
        <taxon>Pezizomycotina</taxon>
        <taxon>Dothideomycetes</taxon>
        <taxon>Pleosporomycetidae</taxon>
        <taxon>Pleosporales</taxon>
        <taxon>Massarineae</taxon>
        <taxon>Didymosphaeriaceae</taxon>
        <taxon>Paraphaeosphaeria</taxon>
    </lineage>
</organism>
<feature type="domain" description="HTH CENPB-type" evidence="2">
    <location>
        <begin position="16"/>
        <end position="74"/>
    </location>
</feature>
<evidence type="ECO:0000259" key="2">
    <source>
        <dbReference type="Pfam" id="PF03221"/>
    </source>
</evidence>
<dbReference type="RefSeq" id="XP_018028869.1">
    <property type="nucleotide sequence ID" value="XM_018186600.1"/>
</dbReference>
<evidence type="ECO:0000313" key="3">
    <source>
        <dbReference type="EMBL" id="OAF98503.1"/>
    </source>
</evidence>
<evidence type="ECO:0000313" key="4">
    <source>
        <dbReference type="Proteomes" id="UP000077069"/>
    </source>
</evidence>
<dbReference type="GO" id="GO:0003677">
    <property type="term" value="F:DNA binding"/>
    <property type="evidence" value="ECO:0007669"/>
    <property type="project" value="UniProtKB-KW"/>
</dbReference>
<dbReference type="InterPro" id="IPR006600">
    <property type="entry name" value="HTH_CenpB_DNA-bd_dom"/>
</dbReference>
<gene>
    <name evidence="3" type="ORF">CC84DRAFT_520111</name>
</gene>
<reference evidence="3 4" key="1">
    <citation type="submission" date="2016-05" db="EMBL/GenBank/DDBJ databases">
        <title>Comparative analysis of secretome profiles of manganese(II)-oxidizing ascomycete fungi.</title>
        <authorList>
            <consortium name="DOE Joint Genome Institute"/>
            <person name="Zeiner C.A."/>
            <person name="Purvine S.O."/>
            <person name="Zink E.M."/>
            <person name="Wu S."/>
            <person name="Pasa-Tolic L."/>
            <person name="Chaput D.L."/>
            <person name="Haridas S."/>
            <person name="Grigoriev I.V."/>
            <person name="Santelli C.M."/>
            <person name="Hansel C.M."/>
        </authorList>
    </citation>
    <scope>NUCLEOTIDE SEQUENCE [LARGE SCALE GENOMIC DNA]</scope>
    <source>
        <strain evidence="3 4">AP3s5-JAC2a</strain>
    </source>
</reference>
<dbReference type="Proteomes" id="UP000077069">
    <property type="component" value="Unassembled WGS sequence"/>
</dbReference>